<dbReference type="GO" id="GO:0009103">
    <property type="term" value="P:lipopolysaccharide biosynthetic process"/>
    <property type="evidence" value="ECO:0007669"/>
    <property type="project" value="UniProtKB-ARBA"/>
</dbReference>
<feature type="domain" description="Glycosyltransferase RgtA/B/C/D-like" evidence="9">
    <location>
        <begin position="73"/>
        <end position="171"/>
    </location>
</feature>
<evidence type="ECO:0000256" key="2">
    <source>
        <dbReference type="ARBA" id="ARBA00022475"/>
    </source>
</evidence>
<feature type="transmembrane region" description="Helical" evidence="8">
    <location>
        <begin position="299"/>
        <end position="316"/>
    </location>
</feature>
<dbReference type="PANTHER" id="PTHR33908">
    <property type="entry name" value="MANNOSYLTRANSFERASE YKCB-RELATED"/>
    <property type="match status" value="1"/>
</dbReference>
<organism evidence="10 11">
    <name type="scientific">Fundidesulfovibrio magnetotacticus</name>
    <dbReference type="NCBI Taxonomy" id="2730080"/>
    <lineage>
        <taxon>Bacteria</taxon>
        <taxon>Pseudomonadati</taxon>
        <taxon>Thermodesulfobacteriota</taxon>
        <taxon>Desulfovibrionia</taxon>
        <taxon>Desulfovibrionales</taxon>
        <taxon>Desulfovibrionaceae</taxon>
        <taxon>Fundidesulfovibrio</taxon>
    </lineage>
</organism>
<keyword evidence="5 8" id="KW-0812">Transmembrane</keyword>
<comment type="caution">
    <text evidence="10">The sequence shown here is derived from an EMBL/GenBank/DDBJ whole genome shotgun (WGS) entry which is preliminary data.</text>
</comment>
<gene>
    <name evidence="10" type="ORF">NNJEOMEG_00535</name>
</gene>
<evidence type="ECO:0000256" key="4">
    <source>
        <dbReference type="ARBA" id="ARBA00022679"/>
    </source>
</evidence>
<dbReference type="EMBL" id="BLTE01000001">
    <property type="protein sequence ID" value="GFK92709.1"/>
    <property type="molecule type" value="Genomic_DNA"/>
</dbReference>
<evidence type="ECO:0000256" key="8">
    <source>
        <dbReference type="SAM" id="Phobius"/>
    </source>
</evidence>
<keyword evidence="2" id="KW-1003">Cell membrane</keyword>
<feature type="transmembrane region" description="Helical" evidence="8">
    <location>
        <begin position="117"/>
        <end position="139"/>
    </location>
</feature>
<comment type="subcellular location">
    <subcellularLocation>
        <location evidence="1">Cell membrane</location>
        <topology evidence="1">Multi-pass membrane protein</topology>
    </subcellularLocation>
</comment>
<evidence type="ECO:0000256" key="3">
    <source>
        <dbReference type="ARBA" id="ARBA00022676"/>
    </source>
</evidence>
<feature type="transmembrane region" description="Helical" evidence="8">
    <location>
        <begin position="215"/>
        <end position="235"/>
    </location>
</feature>
<dbReference type="RefSeq" id="WP_173081005.1">
    <property type="nucleotide sequence ID" value="NZ_BLTE01000001.1"/>
</dbReference>
<dbReference type="InterPro" id="IPR038731">
    <property type="entry name" value="RgtA/B/C-like"/>
</dbReference>
<evidence type="ECO:0000256" key="5">
    <source>
        <dbReference type="ARBA" id="ARBA00022692"/>
    </source>
</evidence>
<protein>
    <recommendedName>
        <fullName evidence="9">Glycosyltransferase RgtA/B/C/D-like domain-containing protein</fullName>
    </recommendedName>
</protein>
<dbReference type="Proteomes" id="UP000494245">
    <property type="component" value="Unassembled WGS sequence"/>
</dbReference>
<evidence type="ECO:0000256" key="6">
    <source>
        <dbReference type="ARBA" id="ARBA00022989"/>
    </source>
</evidence>
<keyword evidence="6 8" id="KW-1133">Transmembrane helix</keyword>
<evidence type="ECO:0000313" key="10">
    <source>
        <dbReference type="EMBL" id="GFK92709.1"/>
    </source>
</evidence>
<dbReference type="GO" id="GO:0010041">
    <property type="term" value="P:response to iron(III) ion"/>
    <property type="evidence" value="ECO:0007669"/>
    <property type="project" value="TreeGrafter"/>
</dbReference>
<keyword evidence="11" id="KW-1185">Reference proteome</keyword>
<dbReference type="GO" id="GO:0005886">
    <property type="term" value="C:plasma membrane"/>
    <property type="evidence" value="ECO:0007669"/>
    <property type="project" value="UniProtKB-SubCell"/>
</dbReference>
<dbReference type="PANTHER" id="PTHR33908:SF3">
    <property type="entry name" value="UNDECAPRENYL PHOSPHATE-ALPHA-4-AMINO-4-DEOXY-L-ARABINOSE ARABINOSYL TRANSFERASE"/>
    <property type="match status" value="1"/>
</dbReference>
<dbReference type="GO" id="GO:0016763">
    <property type="term" value="F:pentosyltransferase activity"/>
    <property type="evidence" value="ECO:0007669"/>
    <property type="project" value="TreeGrafter"/>
</dbReference>
<evidence type="ECO:0000256" key="7">
    <source>
        <dbReference type="ARBA" id="ARBA00023136"/>
    </source>
</evidence>
<reference evidence="10 11" key="1">
    <citation type="submission" date="2020-04" db="EMBL/GenBank/DDBJ databases">
        <authorList>
            <consortium name="Desulfovibrio sp. FSS-1 genome sequencing consortium"/>
            <person name="Shimoshige H."/>
            <person name="Kobayashi H."/>
            <person name="Maekawa T."/>
        </authorList>
    </citation>
    <scope>NUCLEOTIDE SEQUENCE [LARGE SCALE GENOMIC DNA]</scope>
    <source>
        <strain evidence="10 11">SIID29052-01</strain>
    </source>
</reference>
<feature type="transmembrane region" description="Helical" evidence="8">
    <location>
        <begin position="176"/>
        <end position="195"/>
    </location>
</feature>
<keyword evidence="4" id="KW-0808">Transferase</keyword>
<reference evidence="10 11" key="2">
    <citation type="submission" date="2020-05" db="EMBL/GenBank/DDBJ databases">
        <title>Draft genome sequence of Desulfovibrio sp. strainFSS-1.</title>
        <authorList>
            <person name="Shimoshige H."/>
            <person name="Kobayashi H."/>
            <person name="Maekawa T."/>
        </authorList>
    </citation>
    <scope>NUCLEOTIDE SEQUENCE [LARGE SCALE GENOMIC DNA]</scope>
    <source>
        <strain evidence="10 11">SIID29052-01</strain>
    </source>
</reference>
<feature type="transmembrane region" description="Helical" evidence="8">
    <location>
        <begin position="21"/>
        <end position="39"/>
    </location>
</feature>
<dbReference type="InterPro" id="IPR050297">
    <property type="entry name" value="LipidA_mod_glycosyltrf_83"/>
</dbReference>
<dbReference type="AlphaFoldDB" id="A0A6V8LRF3"/>
<feature type="transmembrane region" description="Helical" evidence="8">
    <location>
        <begin position="247"/>
        <end position="268"/>
    </location>
</feature>
<name>A0A6V8LRF3_9BACT</name>
<dbReference type="Pfam" id="PF13231">
    <property type="entry name" value="PMT_2"/>
    <property type="match status" value="1"/>
</dbReference>
<evidence type="ECO:0000313" key="11">
    <source>
        <dbReference type="Proteomes" id="UP000494245"/>
    </source>
</evidence>
<evidence type="ECO:0000256" key="1">
    <source>
        <dbReference type="ARBA" id="ARBA00004651"/>
    </source>
</evidence>
<feature type="transmembrane region" description="Helical" evidence="8">
    <location>
        <begin position="145"/>
        <end position="164"/>
    </location>
</feature>
<keyword evidence="7 8" id="KW-0472">Membrane</keyword>
<proteinExistence type="predicted"/>
<feature type="transmembrane region" description="Helical" evidence="8">
    <location>
        <begin position="322"/>
        <end position="340"/>
    </location>
</feature>
<evidence type="ECO:0000259" key="9">
    <source>
        <dbReference type="Pfam" id="PF13231"/>
    </source>
</evidence>
<accession>A0A6V8LRF3</accession>
<keyword evidence="3" id="KW-0328">Glycosyltransferase</keyword>
<sequence>MRERDIIFGRDRLPGENDLDFPLAAVLILAVGAALRFWALGAPSLWTDEILVVQNASKSWEYILDLSLKVEVHPPFYYYLYKILLLFGASDFWLRLPSALGGTLTLLALWRVGERHLGGRFAALAAMALLTVHPLHIWISRQVRPYALMGLFFTLGLGCLLNYLSEGRSRDSRRNLLANLPVAFAHYGGLLALAAQWCAAAASSVLRGIPSLSSVAGYGLGAVLCASPAAVFLWEAKFGRHDAVLDAGKGFAAALAKVAAALEGVLAFGAVWPWAWAATALLVLAGSASLALRRNPAAFLLVVFAAPPLALVAVQYASHLYPVHLCFLLPVAMLLAAEGLDLLAPRPLCRPWFALLVCMSLGGVFTWVWGSEYYTEKGVVATWWNMGSYREAARTLRANFASGDMAAFHDLNLFEGLNWYTRQMGGDGLPAGQRLDPAQESVRAVLVTNYVAFGHLFDGEASFRYLFGESAAVARVGGYRFYQAVLGRSPRIPLASGGVSVGLTADPRDVWARAWSLRDLTVSPYFGCDLVPTRERSPGEVVYLLETQGEDAPSPLVLLADFALLAPGNRLAVDCRFDDGPWNPLLDERDPAGETSLLARVQVPGPYRQLWLRATLLAGATHADNGAGALGQVRLRRLTLLSEDSNARFLSRTLDVREEGLDKLESLPGGLLMRWATGRSAAMSFVLPQDGPLRLEYRFTNRIPGQRVEILHDGEPVSLHEDLAPGQEVAESMTLPGRAGQGRVEFRFARANHQDAESTFSPGDPRALAVGFLDLSLETPDLPAAFVPPKRLPR</sequence>
<feature type="transmembrane region" description="Helical" evidence="8">
    <location>
        <begin position="274"/>
        <end position="292"/>
    </location>
</feature>
<feature type="transmembrane region" description="Helical" evidence="8">
    <location>
        <begin position="352"/>
        <end position="370"/>
    </location>
</feature>